<dbReference type="PATRIC" id="fig|454.4.peg.1861"/>
<comment type="catalytic activity">
    <reaction evidence="16">
        <text>L-lysyl-L-lysine(out) = L-lysyl-L-lysine(in)</text>
        <dbReference type="Rhea" id="RHEA:79403"/>
        <dbReference type="ChEBI" id="CHEBI:229956"/>
    </reaction>
</comment>
<feature type="transmembrane region" description="Helical" evidence="25">
    <location>
        <begin position="258"/>
        <end position="279"/>
    </location>
</feature>
<protein>
    <recommendedName>
        <fullName evidence="21">Lysosomal dipeptide transporter MFSD1</fullName>
    </recommendedName>
    <alternativeName>
        <fullName evidence="22">Major facilitator superfamily domain-containing protein 1</fullName>
    </alternativeName>
</protein>
<dbReference type="EMBL" id="LNYH01000100">
    <property type="protein sequence ID" value="KTD20467.1"/>
    <property type="molecule type" value="Genomic_DNA"/>
</dbReference>
<feature type="transmembrane region" description="Helical" evidence="25">
    <location>
        <begin position="78"/>
        <end position="101"/>
    </location>
</feature>
<evidence type="ECO:0000256" key="16">
    <source>
        <dbReference type="ARBA" id="ARBA00044900"/>
    </source>
</evidence>
<evidence type="ECO:0000256" key="5">
    <source>
        <dbReference type="ARBA" id="ARBA00022989"/>
    </source>
</evidence>
<feature type="transmembrane region" description="Helical" evidence="25">
    <location>
        <begin position="135"/>
        <end position="155"/>
    </location>
</feature>
<accession>A0A0W0VK75</accession>
<comment type="catalytic activity">
    <reaction evidence="15">
        <text>L-arginyl-L-alpha-amino acid(out) = L-arginyl-L-alpha-amino acid(in)</text>
        <dbReference type="Rhea" id="RHEA:79371"/>
        <dbReference type="ChEBI" id="CHEBI:84315"/>
    </reaction>
</comment>
<evidence type="ECO:0000256" key="23">
    <source>
        <dbReference type="ARBA" id="ARBA00045709"/>
    </source>
</evidence>
<evidence type="ECO:0000256" key="15">
    <source>
        <dbReference type="ARBA" id="ARBA00044899"/>
    </source>
</evidence>
<dbReference type="InterPro" id="IPR052187">
    <property type="entry name" value="MFSD1"/>
</dbReference>
<comment type="catalytic activity">
    <reaction evidence="20">
        <text>L-lysyl-glycine(out) = L-lysyl-glycine(in)</text>
        <dbReference type="Rhea" id="RHEA:79407"/>
        <dbReference type="ChEBI" id="CHEBI:191202"/>
    </reaction>
</comment>
<name>A0A0W0VK75_9GAMM</name>
<dbReference type="AlphaFoldDB" id="A0A0W0VK75"/>
<organism evidence="27 28">
    <name type="scientific">Legionella israelensis</name>
    <dbReference type="NCBI Taxonomy" id="454"/>
    <lineage>
        <taxon>Bacteria</taxon>
        <taxon>Pseudomonadati</taxon>
        <taxon>Pseudomonadota</taxon>
        <taxon>Gammaproteobacteria</taxon>
        <taxon>Legionellales</taxon>
        <taxon>Legionellaceae</taxon>
        <taxon>Legionella</taxon>
    </lineage>
</organism>
<evidence type="ECO:0000256" key="17">
    <source>
        <dbReference type="ARBA" id="ARBA00044903"/>
    </source>
</evidence>
<dbReference type="Pfam" id="PF07690">
    <property type="entry name" value="MFS_1"/>
    <property type="match status" value="1"/>
</dbReference>
<comment type="similarity">
    <text evidence="2">Belongs to the major facilitator superfamily.</text>
</comment>
<comment type="catalytic activity">
    <reaction evidence="14">
        <text>L-aspartyl-L-lysine(out) = L-aspartyl-L-lysine(in)</text>
        <dbReference type="Rhea" id="RHEA:79411"/>
        <dbReference type="ChEBI" id="CHEBI:229953"/>
    </reaction>
</comment>
<dbReference type="PANTHER" id="PTHR23512:SF3">
    <property type="entry name" value="MAJOR FACILITATOR SUPERFAMILY DOMAIN-CONTAINING PROTEIN 1"/>
    <property type="match status" value="1"/>
</dbReference>
<comment type="catalytic activity">
    <reaction evidence="13">
        <text>L-alpha-aminoacyl-L-lysine(out) = L-alpha-aminoacyl-L-lysine(in)</text>
        <dbReference type="Rhea" id="RHEA:79383"/>
        <dbReference type="ChEBI" id="CHEBI:229966"/>
    </reaction>
</comment>
<evidence type="ECO:0000256" key="2">
    <source>
        <dbReference type="ARBA" id="ARBA00008335"/>
    </source>
</evidence>
<keyword evidence="6 25" id="KW-0472">Membrane</keyword>
<dbReference type="STRING" id="454.Lisr_1712"/>
<comment type="catalytic activity">
    <reaction evidence="8">
        <text>L-lysyl-L-alanine(out) = L-lysyl-L-alanine(in)</text>
        <dbReference type="Rhea" id="RHEA:79399"/>
        <dbReference type="ChEBI" id="CHEBI:229954"/>
    </reaction>
</comment>
<feature type="transmembrane region" description="Helical" evidence="25">
    <location>
        <begin position="353"/>
        <end position="369"/>
    </location>
</feature>
<dbReference type="SUPFAM" id="SSF103473">
    <property type="entry name" value="MFS general substrate transporter"/>
    <property type="match status" value="1"/>
</dbReference>
<gene>
    <name evidence="27" type="ORF">Lisr_1712</name>
</gene>
<evidence type="ECO:0000259" key="26">
    <source>
        <dbReference type="PROSITE" id="PS50850"/>
    </source>
</evidence>
<keyword evidence="28" id="KW-1185">Reference proteome</keyword>
<evidence type="ECO:0000313" key="27">
    <source>
        <dbReference type="EMBL" id="KTD20467.1"/>
    </source>
</evidence>
<feature type="transmembrane region" description="Helical" evidence="25">
    <location>
        <begin position="167"/>
        <end position="186"/>
    </location>
</feature>
<dbReference type="GO" id="GO:0005765">
    <property type="term" value="C:lysosomal membrane"/>
    <property type="evidence" value="ECO:0007669"/>
    <property type="project" value="UniProtKB-SubCell"/>
</dbReference>
<comment type="function">
    <text evidence="23">Lysosomal dipeptide uniporter that selectively exports lysine, arginine or histidine-containing dipeptides with a net positive charge from the lysosome lumen into the cytosol. Could play a role in a specific type of protein O-glycosylation indirectly regulating macrophages migration and tissue invasion. Also essential for liver homeostasis.</text>
</comment>
<evidence type="ECO:0000256" key="4">
    <source>
        <dbReference type="ARBA" id="ARBA00022692"/>
    </source>
</evidence>
<comment type="caution">
    <text evidence="27">The sequence shown here is derived from an EMBL/GenBank/DDBJ whole genome shotgun (WGS) entry which is preliminary data.</text>
</comment>
<sequence>MNKNAHGYAWFIFLLSAAFCAYEFVLRVKISPLSNQLLTEFNTSANALGLLSSAFFYGYAPVQLLSGPLIQRYGPRKILILSLTICTVSTLFFAIAYHFAILFFLRFLVGLGSGFAFVGAYILIANWFPSRQWPFLYGLLQFMSCLGAMYGQQLLAFFSVGMSWRRLSLIIGYSGLGLMLLFYFFLKNHSKYQESPSLKAGNKLRFLSQLKRVAQNPSSYPIALYAFFTWGPITISATLWGPAFLAEKLLISLTEASYLFSYTWLGIALGSPFIGYWATRVPYPKYLMLSCSALGFTASFFLLNQYIYSIGLYKFILFFLGFSTAAQPISFVKIQQTNPEHCRGTSVGFNNTAVILSGAFLQPLSSFLIEHSHRLNQANYSYNYTLDNYHNGLVLMPVCFLISFILAACFIKEPLRLKNTVDQSLKP</sequence>
<dbReference type="InterPro" id="IPR011701">
    <property type="entry name" value="MFS"/>
</dbReference>
<keyword evidence="4 25" id="KW-0812">Transmembrane</keyword>
<evidence type="ECO:0000256" key="7">
    <source>
        <dbReference type="ARBA" id="ARBA00023228"/>
    </source>
</evidence>
<feature type="transmembrane region" description="Helical" evidence="25">
    <location>
        <begin position="389"/>
        <end position="411"/>
    </location>
</feature>
<evidence type="ECO:0000256" key="24">
    <source>
        <dbReference type="ARBA" id="ARBA00046376"/>
    </source>
</evidence>
<comment type="catalytic activity">
    <reaction evidence="19">
        <text>L-alanyl-L-lysine(out) = L-alanyl-L-lysine(in)</text>
        <dbReference type="Rhea" id="RHEA:79415"/>
        <dbReference type="ChEBI" id="CHEBI:192470"/>
    </reaction>
</comment>
<dbReference type="GO" id="GO:0022857">
    <property type="term" value="F:transmembrane transporter activity"/>
    <property type="evidence" value="ECO:0007669"/>
    <property type="project" value="InterPro"/>
</dbReference>
<feature type="transmembrane region" description="Helical" evidence="25">
    <location>
        <begin position="107"/>
        <end position="128"/>
    </location>
</feature>
<comment type="catalytic activity">
    <reaction evidence="18">
        <text>L-histidyl-L-alpha-amino acid(out) = L-histidyl-L-alpha-amino acid(in)</text>
        <dbReference type="Rhea" id="RHEA:79379"/>
        <dbReference type="ChEBI" id="CHEBI:229964"/>
    </reaction>
</comment>
<comment type="catalytic activity">
    <reaction evidence="11">
        <text>L-alpha-aminoacyl-L-histidine(out) = L-alpha-aminoacyl-L-histidine(in)</text>
        <dbReference type="Rhea" id="RHEA:79375"/>
        <dbReference type="ChEBI" id="CHEBI:229967"/>
    </reaction>
</comment>
<dbReference type="OrthoDB" id="9815624at2"/>
<comment type="subunit">
    <text evidence="24">Homodimer. Interacts with lysosomal protein GLMP (via lumenal domain); the interaction starts while both proteins are still in the endoplasmic reticulum and is required for stabilization of MFSD1 in lysosomes but has no direct effect on its targeting to lysosomes or transporter activity.</text>
</comment>
<dbReference type="PANTHER" id="PTHR23512">
    <property type="entry name" value="MAJOR FACILITATOR SUPERFAMILY DOMAIN-CONTAINING PROTEIN 1"/>
    <property type="match status" value="1"/>
</dbReference>
<evidence type="ECO:0000256" key="13">
    <source>
        <dbReference type="ARBA" id="ARBA00044893"/>
    </source>
</evidence>
<evidence type="ECO:0000256" key="14">
    <source>
        <dbReference type="ARBA" id="ARBA00044898"/>
    </source>
</evidence>
<evidence type="ECO:0000256" key="10">
    <source>
        <dbReference type="ARBA" id="ARBA00044881"/>
    </source>
</evidence>
<dbReference type="PROSITE" id="PS50850">
    <property type="entry name" value="MFS"/>
    <property type="match status" value="1"/>
</dbReference>
<reference evidence="27 28" key="1">
    <citation type="submission" date="2015-11" db="EMBL/GenBank/DDBJ databases">
        <title>Genomic analysis of 38 Legionella species identifies large and diverse effector repertoires.</title>
        <authorList>
            <person name="Burstein D."/>
            <person name="Amaro F."/>
            <person name="Zusman T."/>
            <person name="Lifshitz Z."/>
            <person name="Cohen O."/>
            <person name="Gilbert J.A."/>
            <person name="Pupko T."/>
            <person name="Shuman H.A."/>
            <person name="Segal G."/>
        </authorList>
    </citation>
    <scope>NUCLEOTIDE SEQUENCE [LARGE SCALE GENOMIC DNA]</scope>
    <source>
        <strain evidence="27 28">Bercovier 4</strain>
    </source>
</reference>
<comment type="catalytic activity">
    <reaction evidence="12">
        <text>L-lysyl-L-alpha-amino acid(out) = L-lysyl-L-alpha-amino acid(in)</text>
        <dbReference type="Rhea" id="RHEA:79387"/>
        <dbReference type="ChEBI" id="CHEBI:229965"/>
    </reaction>
</comment>
<evidence type="ECO:0000256" key="6">
    <source>
        <dbReference type="ARBA" id="ARBA00023136"/>
    </source>
</evidence>
<evidence type="ECO:0000256" key="19">
    <source>
        <dbReference type="ARBA" id="ARBA00044919"/>
    </source>
</evidence>
<feature type="domain" description="Major facilitator superfamily (MFS) profile" evidence="26">
    <location>
        <begin position="9"/>
        <end position="415"/>
    </location>
</feature>
<dbReference type="InterPro" id="IPR020846">
    <property type="entry name" value="MFS_dom"/>
</dbReference>
<evidence type="ECO:0000256" key="11">
    <source>
        <dbReference type="ARBA" id="ARBA00044884"/>
    </source>
</evidence>
<evidence type="ECO:0000256" key="18">
    <source>
        <dbReference type="ARBA" id="ARBA00044912"/>
    </source>
</evidence>
<feature type="transmembrane region" description="Helical" evidence="25">
    <location>
        <begin position="45"/>
        <end position="66"/>
    </location>
</feature>
<keyword evidence="3" id="KW-0813">Transport</keyword>
<evidence type="ECO:0000256" key="9">
    <source>
        <dbReference type="ARBA" id="ARBA00044878"/>
    </source>
</evidence>
<evidence type="ECO:0000256" key="3">
    <source>
        <dbReference type="ARBA" id="ARBA00022448"/>
    </source>
</evidence>
<evidence type="ECO:0000256" key="20">
    <source>
        <dbReference type="ARBA" id="ARBA00044924"/>
    </source>
</evidence>
<evidence type="ECO:0000256" key="22">
    <source>
        <dbReference type="ARBA" id="ARBA00045018"/>
    </source>
</evidence>
<comment type="catalytic activity">
    <reaction evidence="9">
        <text>L-histidyl-glycine(out) = L-histidyl-glycine(in)</text>
        <dbReference type="Rhea" id="RHEA:79395"/>
        <dbReference type="ChEBI" id="CHEBI:229957"/>
    </reaction>
</comment>
<dbReference type="Gene3D" id="1.20.1250.20">
    <property type="entry name" value="MFS general substrate transporter like domains"/>
    <property type="match status" value="2"/>
</dbReference>
<proteinExistence type="inferred from homology"/>
<evidence type="ECO:0000313" key="28">
    <source>
        <dbReference type="Proteomes" id="UP000054761"/>
    </source>
</evidence>
<dbReference type="RefSeq" id="WP_058502051.1">
    <property type="nucleotide sequence ID" value="NZ_CAAAJA010000007.1"/>
</dbReference>
<comment type="catalytic activity">
    <reaction evidence="10">
        <text>L-alpha-aminoacyl-L-arginine(out) = L-alpha-aminoacyl-L-arginine(in)</text>
        <dbReference type="Rhea" id="RHEA:79367"/>
        <dbReference type="ChEBI" id="CHEBI:229968"/>
    </reaction>
</comment>
<dbReference type="Proteomes" id="UP000054761">
    <property type="component" value="Unassembled WGS sequence"/>
</dbReference>
<evidence type="ECO:0000256" key="12">
    <source>
        <dbReference type="ARBA" id="ARBA00044891"/>
    </source>
</evidence>
<feature type="transmembrane region" description="Helical" evidence="25">
    <location>
        <begin position="7"/>
        <end position="25"/>
    </location>
</feature>
<evidence type="ECO:0000256" key="1">
    <source>
        <dbReference type="ARBA" id="ARBA00004155"/>
    </source>
</evidence>
<keyword evidence="5 25" id="KW-1133">Transmembrane helix</keyword>
<dbReference type="InterPro" id="IPR036259">
    <property type="entry name" value="MFS_trans_sf"/>
</dbReference>
<keyword evidence="7" id="KW-0458">Lysosome</keyword>
<evidence type="ECO:0000256" key="8">
    <source>
        <dbReference type="ARBA" id="ARBA00044876"/>
    </source>
</evidence>
<evidence type="ECO:0000256" key="21">
    <source>
        <dbReference type="ARBA" id="ARBA00044985"/>
    </source>
</evidence>
<comment type="subcellular location">
    <subcellularLocation>
        <location evidence="1">Lysosome membrane</location>
        <topology evidence="1">Multi-pass membrane protein</topology>
    </subcellularLocation>
</comment>
<feature type="transmembrane region" description="Helical" evidence="25">
    <location>
        <begin position="222"/>
        <end position="246"/>
    </location>
</feature>
<feature type="transmembrane region" description="Helical" evidence="25">
    <location>
        <begin position="286"/>
        <end position="307"/>
    </location>
</feature>
<evidence type="ECO:0000256" key="25">
    <source>
        <dbReference type="SAM" id="Phobius"/>
    </source>
</evidence>
<comment type="catalytic activity">
    <reaction evidence="17">
        <text>L-arginyl-glycine(out) = L-arginyl-glycine(in)</text>
        <dbReference type="Rhea" id="RHEA:79391"/>
        <dbReference type="ChEBI" id="CHEBI:229955"/>
    </reaction>
</comment>
<feature type="transmembrane region" description="Helical" evidence="25">
    <location>
        <begin position="313"/>
        <end position="332"/>
    </location>
</feature>